<dbReference type="STRING" id="1121290.CLAOCE_13010"/>
<evidence type="ECO:0000256" key="2">
    <source>
        <dbReference type="SAM" id="Phobius"/>
    </source>
</evidence>
<comment type="caution">
    <text evidence="3">The sequence shown here is derived from an EMBL/GenBank/DDBJ whole genome shotgun (WGS) entry which is preliminary data.</text>
</comment>
<dbReference type="AlphaFoldDB" id="A0A1E8EYM0"/>
<evidence type="ECO:0000313" key="3">
    <source>
        <dbReference type="EMBL" id="OFI06046.1"/>
    </source>
</evidence>
<keyword evidence="2" id="KW-0472">Membrane</keyword>
<keyword evidence="2" id="KW-0812">Transmembrane</keyword>
<keyword evidence="4" id="KW-1185">Reference proteome</keyword>
<dbReference type="RefSeq" id="WP_070110292.1">
    <property type="nucleotide sequence ID" value="NZ_LZFO01000016.1"/>
</dbReference>
<proteinExistence type="predicted"/>
<keyword evidence="2" id="KW-1133">Transmembrane helix</keyword>
<feature type="transmembrane region" description="Helical" evidence="2">
    <location>
        <begin position="12"/>
        <end position="27"/>
    </location>
</feature>
<name>A0A1E8EYM0_9CLOT</name>
<dbReference type="PATRIC" id="fig|1121290.3.peg.1280"/>
<dbReference type="EMBL" id="LZFO01000016">
    <property type="protein sequence ID" value="OFI06046.1"/>
    <property type="molecule type" value="Genomic_DNA"/>
</dbReference>
<sequence length="106" mass="11885">MLSSINKDHIKGALVGVGVCAVGYYIYKKNQNQVDSFLRNQGINVPTSSSKDYSRMSIEELMETKELLEDIIAEKEMSCSEQQAAAQIEEAPLQEVKEETVNIEQE</sequence>
<evidence type="ECO:0000256" key="1">
    <source>
        <dbReference type="SAM" id="MobiDB-lite"/>
    </source>
</evidence>
<dbReference type="Proteomes" id="UP000175744">
    <property type="component" value="Unassembled WGS sequence"/>
</dbReference>
<accession>A0A1E8EYM0</accession>
<reference evidence="3 4" key="1">
    <citation type="submission" date="2016-06" db="EMBL/GenBank/DDBJ databases">
        <title>Genome sequence of Clostridium acetireducens DSM 10703.</title>
        <authorList>
            <person name="Poehlein A."/>
            <person name="Fluechter S."/>
            <person name="Duerre P."/>
            <person name="Daniel R."/>
        </authorList>
    </citation>
    <scope>NUCLEOTIDE SEQUENCE [LARGE SCALE GENOMIC DNA]</scope>
    <source>
        <strain evidence="3 4">DSM 10703</strain>
    </source>
</reference>
<evidence type="ECO:0000313" key="4">
    <source>
        <dbReference type="Proteomes" id="UP000175744"/>
    </source>
</evidence>
<organism evidence="3 4">
    <name type="scientific">Clostridium acetireducens DSM 10703</name>
    <dbReference type="NCBI Taxonomy" id="1121290"/>
    <lineage>
        <taxon>Bacteria</taxon>
        <taxon>Bacillati</taxon>
        <taxon>Bacillota</taxon>
        <taxon>Clostridia</taxon>
        <taxon>Eubacteriales</taxon>
        <taxon>Clostridiaceae</taxon>
        <taxon>Clostridium</taxon>
    </lineage>
</organism>
<feature type="compositionally biased region" description="Low complexity" evidence="1">
    <location>
        <begin position="83"/>
        <end position="94"/>
    </location>
</feature>
<feature type="region of interest" description="Disordered" evidence="1">
    <location>
        <begin position="83"/>
        <end position="106"/>
    </location>
</feature>
<gene>
    <name evidence="3" type="ORF">CLOACE_13010</name>
</gene>
<protein>
    <submittedName>
        <fullName evidence="3">Uncharacterized protein</fullName>
    </submittedName>
</protein>